<protein>
    <submittedName>
        <fullName evidence="1">Uncharacterized protein</fullName>
    </submittedName>
</protein>
<comment type="caution">
    <text evidence="1">The sequence shown here is derived from an EMBL/GenBank/DDBJ whole genome shotgun (WGS) entry which is preliminary data.</text>
</comment>
<proteinExistence type="predicted"/>
<dbReference type="EMBL" id="CALNXK010000174">
    <property type="protein sequence ID" value="CAH3172522.1"/>
    <property type="molecule type" value="Genomic_DNA"/>
</dbReference>
<reference evidence="1 2" key="1">
    <citation type="submission" date="2022-05" db="EMBL/GenBank/DDBJ databases">
        <authorList>
            <consortium name="Genoscope - CEA"/>
            <person name="William W."/>
        </authorList>
    </citation>
    <scope>NUCLEOTIDE SEQUENCE [LARGE SCALE GENOMIC DNA]</scope>
</reference>
<gene>
    <name evidence="1" type="ORF">PLOB_00013077</name>
</gene>
<feature type="non-terminal residue" evidence="1">
    <location>
        <position position="196"/>
    </location>
</feature>
<accession>A0ABN8R3U2</accession>
<organism evidence="1 2">
    <name type="scientific">Porites lobata</name>
    <dbReference type="NCBI Taxonomy" id="104759"/>
    <lineage>
        <taxon>Eukaryota</taxon>
        <taxon>Metazoa</taxon>
        <taxon>Cnidaria</taxon>
        <taxon>Anthozoa</taxon>
        <taxon>Hexacorallia</taxon>
        <taxon>Scleractinia</taxon>
        <taxon>Fungiina</taxon>
        <taxon>Poritidae</taxon>
        <taxon>Porites</taxon>
    </lineage>
</organism>
<evidence type="ECO:0000313" key="2">
    <source>
        <dbReference type="Proteomes" id="UP001159405"/>
    </source>
</evidence>
<name>A0ABN8R3U2_9CNID</name>
<dbReference type="Proteomes" id="UP001159405">
    <property type="component" value="Unassembled WGS sequence"/>
</dbReference>
<keyword evidence="2" id="KW-1185">Reference proteome</keyword>
<evidence type="ECO:0000313" key="1">
    <source>
        <dbReference type="EMBL" id="CAH3172522.1"/>
    </source>
</evidence>
<sequence length="196" mass="22256">MKEANPSFLPLASVLQDDTPSLPDASKLIDGDTEEFIRVTKTTQPAVIADVIKQRSPSVIAALKLTIKDEIAAACQTLCRRSDGSVLYSNSNSFETLKGFDFDRVWTEMKSIVPFFIEIMNAVSGKNLGMENTELDVRVKFCFLYSVVMNERWHELSLKPTVIVWQIFRERYPKKLQERLNRLGVCLSHGRRNGLL</sequence>